<accession>A0AAW9NNW2</accession>
<evidence type="ECO:0000256" key="2">
    <source>
        <dbReference type="ARBA" id="ARBA00022801"/>
    </source>
</evidence>
<keyword evidence="2" id="KW-0378">Hydrolase</keyword>
<sequence length="323" mass="36274">MKKLQKGDEIRVIAPSRSAKILGDEGIAGAAQVLESMGFKVSFGEHIHTCDMQNSSPIAERIADIHAAFADQNVKAILTSIGGFNSNELLPYLNYELIAKNPKILCGFSDITALATAIHHKCGFITYSGPHFSSFRMKGLQAYQTKYFRECFMQQEAYDIVPSEKWSDDLWFLDQDKRQYEPTEWKVYTEGQAQGKLYGGNLCTLNLLQGTAYIPELKDCILFVEDDEETNPETFARDLTSLLQVASGVKALLIGRFQRVSKVTNEQLHFILDKHPLLQDIPVMYDIDFGHTQPIMTLPIGGEIAIDTARKKISIEANIWDIS</sequence>
<dbReference type="InterPro" id="IPR040449">
    <property type="entry name" value="Peptidase_S66_N"/>
</dbReference>
<dbReference type="AlphaFoldDB" id="A0AAW9NNW2"/>
<proteinExistence type="inferred from homology"/>
<dbReference type="Pfam" id="PF02016">
    <property type="entry name" value="Peptidase_S66"/>
    <property type="match status" value="1"/>
</dbReference>
<gene>
    <name evidence="6" type="ORF">P9B03_03195</name>
</gene>
<evidence type="ECO:0000313" key="7">
    <source>
        <dbReference type="Proteomes" id="UP001344888"/>
    </source>
</evidence>
<dbReference type="CDD" id="cd07062">
    <property type="entry name" value="Peptidase_S66_mccF_like"/>
    <property type="match status" value="1"/>
</dbReference>
<evidence type="ECO:0000256" key="1">
    <source>
        <dbReference type="ARBA" id="ARBA00010233"/>
    </source>
</evidence>
<evidence type="ECO:0000259" key="5">
    <source>
        <dbReference type="Pfam" id="PF17676"/>
    </source>
</evidence>
<dbReference type="InterPro" id="IPR029062">
    <property type="entry name" value="Class_I_gatase-like"/>
</dbReference>
<dbReference type="SUPFAM" id="SSF52317">
    <property type="entry name" value="Class I glutamine amidotransferase-like"/>
    <property type="match status" value="1"/>
</dbReference>
<protein>
    <submittedName>
        <fullName evidence="6">LD-carboxypeptidase</fullName>
    </submittedName>
</protein>
<dbReference type="Proteomes" id="UP001344888">
    <property type="component" value="Unassembled WGS sequence"/>
</dbReference>
<dbReference type="Gene3D" id="3.50.30.60">
    <property type="entry name" value="LD-carboxypeptidase A C-terminal domain-like"/>
    <property type="match status" value="1"/>
</dbReference>
<comment type="caution">
    <text evidence="6">The sequence shown here is derived from an EMBL/GenBank/DDBJ whole genome shotgun (WGS) entry which is preliminary data.</text>
</comment>
<dbReference type="EMBL" id="JARSFG010000003">
    <property type="protein sequence ID" value="MEC1177478.1"/>
    <property type="molecule type" value="Genomic_DNA"/>
</dbReference>
<feature type="active site" description="Charge relay system" evidence="3">
    <location>
        <position position="291"/>
    </location>
</feature>
<dbReference type="InterPro" id="IPR040921">
    <property type="entry name" value="Peptidase_S66C"/>
</dbReference>
<dbReference type="PIRSF" id="PIRSF028757">
    <property type="entry name" value="LD-carboxypeptidase"/>
    <property type="match status" value="1"/>
</dbReference>
<dbReference type="Gene3D" id="3.40.50.10740">
    <property type="entry name" value="Class I glutamine amidotransferase-like"/>
    <property type="match status" value="1"/>
</dbReference>
<evidence type="ECO:0000259" key="4">
    <source>
        <dbReference type="Pfam" id="PF02016"/>
    </source>
</evidence>
<dbReference type="Pfam" id="PF17676">
    <property type="entry name" value="Peptidase_S66C"/>
    <property type="match status" value="1"/>
</dbReference>
<reference evidence="6 7" key="1">
    <citation type="submission" date="2023-03" db="EMBL/GenBank/DDBJ databases">
        <title>Bacillus Genome Sequencing.</title>
        <authorList>
            <person name="Dunlap C."/>
        </authorList>
    </citation>
    <scope>NUCLEOTIDE SEQUENCE [LARGE SCALE GENOMIC DNA]</scope>
    <source>
        <strain evidence="6 7">B-59205</strain>
    </source>
</reference>
<dbReference type="GO" id="GO:0016787">
    <property type="term" value="F:hydrolase activity"/>
    <property type="evidence" value="ECO:0007669"/>
    <property type="project" value="UniProtKB-KW"/>
</dbReference>
<feature type="domain" description="LD-carboxypeptidase C-terminal" evidence="5">
    <location>
        <begin position="194"/>
        <end position="305"/>
    </location>
</feature>
<dbReference type="InterPro" id="IPR027478">
    <property type="entry name" value="LdcA_N"/>
</dbReference>
<feature type="domain" description="LD-carboxypeptidase N-terminal" evidence="4">
    <location>
        <begin position="10"/>
        <end position="129"/>
    </location>
</feature>
<comment type="similarity">
    <text evidence="1">Belongs to the peptidase S66 family.</text>
</comment>
<feature type="active site" description="Nucleophile" evidence="3">
    <location>
        <position position="109"/>
    </location>
</feature>
<dbReference type="InterPro" id="IPR027461">
    <property type="entry name" value="Carboxypeptidase_A_C_sf"/>
</dbReference>
<dbReference type="PANTHER" id="PTHR30237">
    <property type="entry name" value="MURAMOYLTETRAPEPTIDE CARBOXYPEPTIDASE"/>
    <property type="match status" value="1"/>
</dbReference>
<organism evidence="6 7">
    <name type="scientific">Metasolibacillus meyeri</name>
    <dbReference type="NCBI Taxonomy" id="1071052"/>
    <lineage>
        <taxon>Bacteria</taxon>
        <taxon>Bacillati</taxon>
        <taxon>Bacillota</taxon>
        <taxon>Bacilli</taxon>
        <taxon>Bacillales</taxon>
        <taxon>Caryophanaceae</taxon>
        <taxon>Metasolibacillus</taxon>
    </lineage>
</organism>
<evidence type="ECO:0000313" key="6">
    <source>
        <dbReference type="EMBL" id="MEC1177478.1"/>
    </source>
</evidence>
<keyword evidence="7" id="KW-1185">Reference proteome</keyword>
<dbReference type="InterPro" id="IPR003507">
    <property type="entry name" value="S66_fam"/>
</dbReference>
<dbReference type="SUPFAM" id="SSF141986">
    <property type="entry name" value="LD-carboxypeptidase A C-terminal domain-like"/>
    <property type="match status" value="1"/>
</dbReference>
<name>A0AAW9NNW2_9BACL</name>
<dbReference type="RefSeq" id="WP_326121836.1">
    <property type="nucleotide sequence ID" value="NZ_JARSFG010000003.1"/>
</dbReference>
<feature type="active site" description="Charge relay system" evidence="3">
    <location>
        <position position="225"/>
    </location>
</feature>
<dbReference type="PANTHER" id="PTHR30237:SF6">
    <property type="entry name" value="CARBOXYPEPTIDASE YOCD-RELATED"/>
    <property type="match status" value="1"/>
</dbReference>
<evidence type="ECO:0000256" key="3">
    <source>
        <dbReference type="PIRSR" id="PIRSR028757-1"/>
    </source>
</evidence>